<keyword evidence="1" id="KW-1133">Transmembrane helix</keyword>
<dbReference type="Proteomes" id="UP000649617">
    <property type="component" value="Unassembled WGS sequence"/>
</dbReference>
<keyword evidence="1" id="KW-0472">Membrane</keyword>
<gene>
    <name evidence="2" type="ORF">SPIL2461_LOCUS16139</name>
</gene>
<evidence type="ECO:0000256" key="1">
    <source>
        <dbReference type="SAM" id="Phobius"/>
    </source>
</evidence>
<keyword evidence="3" id="KW-1185">Reference proteome</keyword>
<reference evidence="2" key="1">
    <citation type="submission" date="2021-02" db="EMBL/GenBank/DDBJ databases">
        <authorList>
            <person name="Dougan E. K."/>
            <person name="Rhodes N."/>
            <person name="Thang M."/>
            <person name="Chan C."/>
        </authorList>
    </citation>
    <scope>NUCLEOTIDE SEQUENCE</scope>
</reference>
<keyword evidence="1" id="KW-0812">Transmembrane</keyword>
<name>A0A812V6L2_SYMPI</name>
<protein>
    <submittedName>
        <fullName evidence="2">Uncharacterized protein</fullName>
    </submittedName>
</protein>
<accession>A0A812V6L2</accession>
<sequence length="90" mass="10016">MQVPMGRARQLYGQESSFGLWGPTLAVMVVAAFCLICWLTAAKPPDVQQSSVRQVWEDSALGQNRDQRGCLQAAGFVWCEGDGRCIRPWK</sequence>
<comment type="caution">
    <text evidence="2">The sequence shown here is derived from an EMBL/GenBank/DDBJ whole genome shotgun (WGS) entry which is preliminary data.</text>
</comment>
<proteinExistence type="predicted"/>
<organism evidence="2 3">
    <name type="scientific">Symbiodinium pilosum</name>
    <name type="common">Dinoflagellate</name>
    <dbReference type="NCBI Taxonomy" id="2952"/>
    <lineage>
        <taxon>Eukaryota</taxon>
        <taxon>Sar</taxon>
        <taxon>Alveolata</taxon>
        <taxon>Dinophyceae</taxon>
        <taxon>Suessiales</taxon>
        <taxon>Symbiodiniaceae</taxon>
        <taxon>Symbiodinium</taxon>
    </lineage>
</organism>
<feature type="non-terminal residue" evidence="2">
    <location>
        <position position="90"/>
    </location>
</feature>
<feature type="transmembrane region" description="Helical" evidence="1">
    <location>
        <begin position="20"/>
        <end position="41"/>
    </location>
</feature>
<dbReference type="OrthoDB" id="407493at2759"/>
<dbReference type="EMBL" id="CAJNIZ010041225">
    <property type="protein sequence ID" value="CAE7612455.1"/>
    <property type="molecule type" value="Genomic_DNA"/>
</dbReference>
<dbReference type="AlphaFoldDB" id="A0A812V6L2"/>
<evidence type="ECO:0000313" key="3">
    <source>
        <dbReference type="Proteomes" id="UP000649617"/>
    </source>
</evidence>
<evidence type="ECO:0000313" key="2">
    <source>
        <dbReference type="EMBL" id="CAE7612455.1"/>
    </source>
</evidence>